<feature type="domain" description="RsdA/BaiN/AoA(So)-like insert" evidence="5">
    <location>
        <begin position="193"/>
        <end position="348"/>
    </location>
</feature>
<dbReference type="InterPro" id="IPR023166">
    <property type="entry name" value="BaiN-like_dom_sf"/>
</dbReference>
<dbReference type="AlphaFoldDB" id="A0A0U9HH98"/>
<dbReference type="Gene3D" id="2.40.30.10">
    <property type="entry name" value="Translation factors"/>
    <property type="match status" value="1"/>
</dbReference>
<dbReference type="InterPro" id="IPR004792">
    <property type="entry name" value="BaiN-like"/>
</dbReference>
<dbReference type="NCBIfam" id="TIGR00275">
    <property type="entry name" value="aminoacetone oxidase family FAD-binding enzyme"/>
    <property type="match status" value="1"/>
</dbReference>
<dbReference type="Pfam" id="PF03486">
    <property type="entry name" value="HI0933_like"/>
    <property type="match status" value="1"/>
</dbReference>
<name>A0A0U9HH98_9FIRM</name>
<dbReference type="EMBL" id="DF977003">
    <property type="protein sequence ID" value="GAQ26158.1"/>
    <property type="molecule type" value="Genomic_DNA"/>
</dbReference>
<keyword evidence="7" id="KW-1185">Reference proteome</keyword>
<sequence length="411" mass="44943">MSRTIVAVIGGGAAGLMASLQAALYGADVYLFEKNPNLGRKILISGKGRCNFTNEKMMENFLECFPGNGKFLFSSLSAFSNTDLVTFFEKIGVKSKVERGGRIFPKSDKSSDIVQALQKAVLEAGVHICYKTCVKDLIIKNNQIKGIIINDKKEFYCDSVIIATGGMSYPATGSTGDGYKFAKKAGHSIVELKPSLVPLITKEKWVKDLQGLSLKNVSATVYVSGKKVASEFGEMLFTHFGISGPIILTLSRYVVDNLENTPIVSIDLKPALSEEELDERLLRDFERYKNKLFKNSLNDLLPKKLIPVFINYSEIDPEKPVNQLTQGERVKIRQSLKNFAVTVVGCREKEAIVTRGGVCVKEINPKTMESKLIKGLFFAGEVIDVDGVTGGYNLQAAFSTGFVAGKSSASP</sequence>
<dbReference type="PANTHER" id="PTHR42887:SF2">
    <property type="entry name" value="OS12G0638800 PROTEIN"/>
    <property type="match status" value="1"/>
</dbReference>
<evidence type="ECO:0000256" key="1">
    <source>
        <dbReference type="ARBA" id="ARBA00001974"/>
    </source>
</evidence>
<dbReference type="Pfam" id="PF22780">
    <property type="entry name" value="HI0933_like_1st"/>
    <property type="match status" value="1"/>
</dbReference>
<dbReference type="STRING" id="224999.GCA_001485475_02197"/>
<dbReference type="SUPFAM" id="SSF51905">
    <property type="entry name" value="FAD/NAD(P)-binding domain"/>
    <property type="match status" value="1"/>
</dbReference>
<evidence type="ECO:0000256" key="2">
    <source>
        <dbReference type="ARBA" id="ARBA00022630"/>
    </source>
</evidence>
<evidence type="ECO:0008006" key="8">
    <source>
        <dbReference type="Google" id="ProtNLM"/>
    </source>
</evidence>
<organism evidence="6">
    <name type="scientific">Tepidanaerobacter syntrophicus</name>
    <dbReference type="NCBI Taxonomy" id="224999"/>
    <lineage>
        <taxon>Bacteria</taxon>
        <taxon>Bacillati</taxon>
        <taxon>Bacillota</taxon>
        <taxon>Clostridia</taxon>
        <taxon>Thermosediminibacterales</taxon>
        <taxon>Tepidanaerobacteraceae</taxon>
        <taxon>Tepidanaerobacter</taxon>
    </lineage>
</organism>
<protein>
    <recommendedName>
        <fullName evidence="8">NAD(P)/FAD-dependent oxidoreductase</fullName>
    </recommendedName>
</protein>
<accession>A0A0U9HH98</accession>
<dbReference type="Gene3D" id="3.50.50.60">
    <property type="entry name" value="FAD/NAD(P)-binding domain"/>
    <property type="match status" value="1"/>
</dbReference>
<dbReference type="RefSeq" id="WP_059033988.1">
    <property type="nucleotide sequence ID" value="NZ_DF977003.1"/>
</dbReference>
<dbReference type="SUPFAM" id="SSF160996">
    <property type="entry name" value="HI0933 insert domain-like"/>
    <property type="match status" value="1"/>
</dbReference>
<dbReference type="Gene3D" id="1.10.8.260">
    <property type="entry name" value="HI0933 insert domain-like"/>
    <property type="match status" value="1"/>
</dbReference>
<dbReference type="InterPro" id="IPR057661">
    <property type="entry name" value="RsdA/BaiN/AoA(So)_Rossmann"/>
</dbReference>
<dbReference type="InterPro" id="IPR036188">
    <property type="entry name" value="FAD/NAD-bd_sf"/>
</dbReference>
<reference evidence="6" key="1">
    <citation type="journal article" date="2016" name="Genome Announc.">
        <title>Draft Genome Sequence of the Syntrophic Lactate-Degrading Bacterium Tepidanaerobacter syntrophicus JLT.</title>
        <authorList>
            <person name="Matsuura N."/>
            <person name="Ohashi A."/>
            <person name="Tourlousse D.M."/>
            <person name="Sekiguchi Y."/>
        </authorList>
    </citation>
    <scope>NUCLEOTIDE SEQUENCE [LARGE SCALE GENOMIC DNA]</scope>
    <source>
        <strain evidence="6">JL</strain>
    </source>
</reference>
<proteinExistence type="predicted"/>
<dbReference type="PRINTS" id="PR00411">
    <property type="entry name" value="PNDRDTASEI"/>
</dbReference>
<keyword evidence="3" id="KW-0274">FAD</keyword>
<evidence type="ECO:0000259" key="4">
    <source>
        <dbReference type="Pfam" id="PF03486"/>
    </source>
</evidence>
<evidence type="ECO:0000259" key="5">
    <source>
        <dbReference type="Pfam" id="PF22780"/>
    </source>
</evidence>
<dbReference type="PRINTS" id="PR00368">
    <property type="entry name" value="FADPNR"/>
</dbReference>
<keyword evidence="2" id="KW-0285">Flavoprotein</keyword>
<dbReference type="OrthoDB" id="9773233at2"/>
<gene>
    <name evidence="6" type="ORF">TSYNT_9417</name>
</gene>
<dbReference type="InterPro" id="IPR055178">
    <property type="entry name" value="RsdA/BaiN/AoA(So)-like_dom"/>
</dbReference>
<evidence type="ECO:0000313" key="6">
    <source>
        <dbReference type="EMBL" id="GAQ26158.1"/>
    </source>
</evidence>
<feature type="domain" description="RsdA/BaiN/AoA(So)-like Rossmann fold-like" evidence="4">
    <location>
        <begin position="6"/>
        <end position="406"/>
    </location>
</feature>
<dbReference type="Proteomes" id="UP000062160">
    <property type="component" value="Unassembled WGS sequence"/>
</dbReference>
<evidence type="ECO:0000313" key="7">
    <source>
        <dbReference type="Proteomes" id="UP000062160"/>
    </source>
</evidence>
<comment type="cofactor">
    <cofactor evidence="1">
        <name>FAD</name>
        <dbReference type="ChEBI" id="CHEBI:57692"/>
    </cofactor>
</comment>
<dbReference type="PANTHER" id="PTHR42887">
    <property type="entry name" value="OS12G0638800 PROTEIN"/>
    <property type="match status" value="1"/>
</dbReference>
<evidence type="ECO:0000256" key="3">
    <source>
        <dbReference type="ARBA" id="ARBA00022827"/>
    </source>
</evidence>